<sequence length="75" mass="8599">MRSGLIGGTNFEIPNQKVGNGIKIGPPWYRFETIWSNFETICRNFGAICRNFGAWQSQLQEFGFQNPKPQFGKEI</sequence>
<proteinExistence type="predicted"/>
<dbReference type="AlphaFoldDB" id="A0A0F9N8U2"/>
<dbReference type="EMBL" id="LAZR01007443">
    <property type="protein sequence ID" value="KKM85230.1"/>
    <property type="molecule type" value="Genomic_DNA"/>
</dbReference>
<comment type="caution">
    <text evidence="1">The sequence shown here is derived from an EMBL/GenBank/DDBJ whole genome shotgun (WGS) entry which is preliminary data.</text>
</comment>
<organism evidence="1">
    <name type="scientific">marine sediment metagenome</name>
    <dbReference type="NCBI Taxonomy" id="412755"/>
    <lineage>
        <taxon>unclassified sequences</taxon>
        <taxon>metagenomes</taxon>
        <taxon>ecological metagenomes</taxon>
    </lineage>
</organism>
<protein>
    <submittedName>
        <fullName evidence="1">Uncharacterized protein</fullName>
    </submittedName>
</protein>
<gene>
    <name evidence="1" type="ORF">LCGC14_1291100</name>
</gene>
<evidence type="ECO:0000313" key="1">
    <source>
        <dbReference type="EMBL" id="KKM85230.1"/>
    </source>
</evidence>
<accession>A0A0F9N8U2</accession>
<name>A0A0F9N8U2_9ZZZZ</name>
<reference evidence="1" key="1">
    <citation type="journal article" date="2015" name="Nature">
        <title>Complex archaea that bridge the gap between prokaryotes and eukaryotes.</title>
        <authorList>
            <person name="Spang A."/>
            <person name="Saw J.H."/>
            <person name="Jorgensen S.L."/>
            <person name="Zaremba-Niedzwiedzka K."/>
            <person name="Martijn J."/>
            <person name="Lind A.E."/>
            <person name="van Eijk R."/>
            <person name="Schleper C."/>
            <person name="Guy L."/>
            <person name="Ettema T.J."/>
        </authorList>
    </citation>
    <scope>NUCLEOTIDE SEQUENCE</scope>
</reference>